<reference evidence="1" key="1">
    <citation type="submission" date="2006-10" db="EMBL/GenBank/DDBJ databases">
        <title>Complete sequence of Solibacter usitatus Ellin6076.</title>
        <authorList>
            <consortium name="US DOE Joint Genome Institute"/>
            <person name="Copeland A."/>
            <person name="Lucas S."/>
            <person name="Lapidus A."/>
            <person name="Barry K."/>
            <person name="Detter J.C."/>
            <person name="Glavina del Rio T."/>
            <person name="Hammon N."/>
            <person name="Israni S."/>
            <person name="Dalin E."/>
            <person name="Tice H."/>
            <person name="Pitluck S."/>
            <person name="Thompson L.S."/>
            <person name="Brettin T."/>
            <person name="Bruce D."/>
            <person name="Han C."/>
            <person name="Tapia R."/>
            <person name="Gilna P."/>
            <person name="Schmutz J."/>
            <person name="Larimer F."/>
            <person name="Land M."/>
            <person name="Hauser L."/>
            <person name="Kyrpides N."/>
            <person name="Mikhailova N."/>
            <person name="Janssen P.H."/>
            <person name="Kuske C.R."/>
            <person name="Richardson P."/>
        </authorList>
    </citation>
    <scope>NUCLEOTIDE SEQUENCE</scope>
    <source>
        <strain evidence="1">Ellin6076</strain>
    </source>
</reference>
<dbReference type="AlphaFoldDB" id="Q02AG2"/>
<dbReference type="eggNOG" id="COG4276">
    <property type="taxonomic scope" value="Bacteria"/>
</dbReference>
<dbReference type="KEGG" id="sus:Acid_0961"/>
<organism evidence="1">
    <name type="scientific">Solibacter usitatus (strain Ellin6076)</name>
    <dbReference type="NCBI Taxonomy" id="234267"/>
    <lineage>
        <taxon>Bacteria</taxon>
        <taxon>Pseudomonadati</taxon>
        <taxon>Acidobacteriota</taxon>
        <taxon>Terriglobia</taxon>
        <taxon>Bryobacterales</taxon>
        <taxon>Solibacteraceae</taxon>
        <taxon>Candidatus Solibacter</taxon>
    </lineage>
</organism>
<proteinExistence type="predicted"/>
<accession>Q02AG2</accession>
<protein>
    <recommendedName>
        <fullName evidence="2">Cyclase/dehydrase</fullName>
    </recommendedName>
</protein>
<dbReference type="InParanoid" id="Q02AG2"/>
<evidence type="ECO:0008006" key="2">
    <source>
        <dbReference type="Google" id="ProtNLM"/>
    </source>
</evidence>
<dbReference type="SUPFAM" id="SSF55961">
    <property type="entry name" value="Bet v1-like"/>
    <property type="match status" value="1"/>
</dbReference>
<evidence type="ECO:0000313" key="1">
    <source>
        <dbReference type="EMBL" id="ABJ81960.1"/>
    </source>
</evidence>
<dbReference type="HOGENOM" id="CLU_112936_0_0_0"/>
<name>Q02AG2_SOLUE</name>
<dbReference type="EMBL" id="CP000473">
    <property type="protein sequence ID" value="ABJ81960.1"/>
    <property type="molecule type" value="Genomic_DNA"/>
</dbReference>
<dbReference type="OrthoDB" id="9801773at2"/>
<gene>
    <name evidence="1" type="ordered locus">Acid_0961</name>
</gene>
<dbReference type="Gene3D" id="3.30.530.20">
    <property type="match status" value="1"/>
</dbReference>
<dbReference type="InterPro" id="IPR023393">
    <property type="entry name" value="START-like_dom_sf"/>
</dbReference>
<dbReference type="CDD" id="cd07820">
    <property type="entry name" value="SRPBCC_3"/>
    <property type="match status" value="1"/>
</dbReference>
<sequence>MVRLEERTLIRAPIDRCFDLARSVEVHLAGNSHCGESAVAAAGITSGLIGLSQRVTWRAKHFWIWQTLTSEITAMEPPAYFQDVMIRGAFRSMRHDHFFRAVSAGETEMSDIFWFSAPVPILGHIVEILVLRRYMQSLLRERNAVIREFAESEAWRKVLL</sequence>
<dbReference type="STRING" id="234267.Acid_0961"/>